<feature type="domain" description="N-acetyltransferase" evidence="4">
    <location>
        <begin position="46"/>
        <end position="216"/>
    </location>
</feature>
<sequence length="237" mass="26155">MCAYNSGMALLQSILDALGQVHERTTSAPPFLMPSRLESPTAYGDFALRPVHTEDEEEWNRVRWGNQDWLRAWESNDPQGGPGLTFSQWIAAMRRGESTGSGAIFLMEYHMAIVGQISLGAICYGSMRTATVGYWVDQAHIGRGFAPLALALLADWAFYAAQGPHLHRIEVAILPENSRSLRVVAKLGMRAEGLKHSYMFVGGRWRDHLTFSLLAEDCQGSVLGRLQANYGDTPGNA</sequence>
<dbReference type="PANTHER" id="PTHR43792:SF8">
    <property type="entry name" value="[RIBOSOMAL PROTEIN US5]-ALANINE N-ACETYLTRANSFERASE"/>
    <property type="match status" value="1"/>
</dbReference>
<keyword evidence="6" id="KW-1185">Reference proteome</keyword>
<dbReference type="SUPFAM" id="SSF55729">
    <property type="entry name" value="Acyl-CoA N-acyltransferases (Nat)"/>
    <property type="match status" value="1"/>
</dbReference>
<comment type="similarity">
    <text evidence="3">Belongs to the acetyltransferase family. RimJ subfamily.</text>
</comment>
<dbReference type="InterPro" id="IPR016181">
    <property type="entry name" value="Acyl_CoA_acyltransferase"/>
</dbReference>
<dbReference type="Pfam" id="PF13302">
    <property type="entry name" value="Acetyltransf_3"/>
    <property type="match status" value="1"/>
</dbReference>
<gene>
    <name evidence="5" type="ORF">KIM372_03100</name>
</gene>
<name>A0ABN6SAG4_9BIFI</name>
<dbReference type="Gene3D" id="3.40.630.30">
    <property type="match status" value="1"/>
</dbReference>
<keyword evidence="1" id="KW-0808">Transferase</keyword>
<dbReference type="Proteomes" id="UP001321766">
    <property type="component" value="Chromosome"/>
</dbReference>
<dbReference type="PROSITE" id="PS51186">
    <property type="entry name" value="GNAT"/>
    <property type="match status" value="1"/>
</dbReference>
<evidence type="ECO:0000313" key="6">
    <source>
        <dbReference type="Proteomes" id="UP001321766"/>
    </source>
</evidence>
<dbReference type="InterPro" id="IPR000182">
    <property type="entry name" value="GNAT_dom"/>
</dbReference>
<accession>A0ABN6SAG4</accession>
<evidence type="ECO:0000256" key="2">
    <source>
        <dbReference type="ARBA" id="ARBA00023315"/>
    </source>
</evidence>
<dbReference type="PANTHER" id="PTHR43792">
    <property type="entry name" value="GNAT FAMILY, PUTATIVE (AFU_ORTHOLOGUE AFUA_3G00765)-RELATED-RELATED"/>
    <property type="match status" value="1"/>
</dbReference>
<dbReference type="InterPro" id="IPR051531">
    <property type="entry name" value="N-acetyltransferase"/>
</dbReference>
<protein>
    <submittedName>
        <fullName evidence="5">Acetyltransferase</fullName>
    </submittedName>
</protein>
<organism evidence="5 6">
    <name type="scientific">Bombiscardovia nodaiensis</name>
    <dbReference type="NCBI Taxonomy" id="2932181"/>
    <lineage>
        <taxon>Bacteria</taxon>
        <taxon>Bacillati</taxon>
        <taxon>Actinomycetota</taxon>
        <taxon>Actinomycetes</taxon>
        <taxon>Bifidobacteriales</taxon>
        <taxon>Bifidobacteriaceae</taxon>
        <taxon>Bombiscardovia</taxon>
    </lineage>
</organism>
<evidence type="ECO:0000259" key="4">
    <source>
        <dbReference type="PROSITE" id="PS51186"/>
    </source>
</evidence>
<evidence type="ECO:0000256" key="1">
    <source>
        <dbReference type="ARBA" id="ARBA00022679"/>
    </source>
</evidence>
<dbReference type="EMBL" id="AP026798">
    <property type="protein sequence ID" value="BDR52403.1"/>
    <property type="molecule type" value="Genomic_DNA"/>
</dbReference>
<evidence type="ECO:0000313" key="5">
    <source>
        <dbReference type="EMBL" id="BDR52403.1"/>
    </source>
</evidence>
<keyword evidence="2" id="KW-0012">Acyltransferase</keyword>
<proteinExistence type="inferred from homology"/>
<evidence type="ECO:0000256" key="3">
    <source>
        <dbReference type="ARBA" id="ARBA00038502"/>
    </source>
</evidence>
<reference evidence="5 6" key="1">
    <citation type="journal article" date="2023" name="Microbiol. Spectr.">
        <title>Symbiosis of Carpenter Bees with Uncharacterized Lactic Acid Bacteria Showing NAD Auxotrophy.</title>
        <authorList>
            <person name="Kawasaki S."/>
            <person name="Ozawa K."/>
            <person name="Mori T."/>
            <person name="Yamamoto A."/>
            <person name="Ito M."/>
            <person name="Ohkuma M."/>
            <person name="Sakamoto M."/>
            <person name="Matsutani M."/>
        </authorList>
    </citation>
    <scope>NUCLEOTIDE SEQUENCE [LARGE SCALE GENOMIC DNA]</scope>
    <source>
        <strain evidence="5 6">Kim37-2</strain>
    </source>
</reference>